<dbReference type="EMBL" id="BNCQ01000043">
    <property type="protein sequence ID" value="GIM12310.1"/>
    <property type="molecule type" value="Genomic_DNA"/>
</dbReference>
<evidence type="ECO:0000313" key="4">
    <source>
        <dbReference type="EMBL" id="GIM12310.1"/>
    </source>
</evidence>
<sequence length="106" mass="11472">MTLTVVSKRAEKAGEDTAKSAKEKAERIRTRVETDEDFRRKLVIGGISAVGAIAVGVGGYFIFKRRDDIKKSLKDARDTIKEKIEHHGTKPGFSGSAAGGAPTQQQ</sequence>
<comment type="caution">
    <text evidence="3">The sequence shown here is derived from an EMBL/GenBank/DDBJ whole genome shotgun (WGS) entry which is preliminary data.</text>
</comment>
<keyword evidence="2" id="KW-0812">Transmembrane</keyword>
<evidence type="ECO:0000256" key="2">
    <source>
        <dbReference type="SAM" id="Phobius"/>
    </source>
</evidence>
<dbReference type="Proteomes" id="UP000747110">
    <property type="component" value="Unassembled WGS sequence"/>
</dbReference>
<keyword evidence="2" id="KW-0472">Membrane</keyword>
<keyword evidence="5" id="KW-1185">Reference proteome</keyword>
<feature type="region of interest" description="Disordered" evidence="1">
    <location>
        <begin position="83"/>
        <end position="106"/>
    </location>
</feature>
<dbReference type="AlphaFoldDB" id="A0A8J4G085"/>
<evidence type="ECO:0000256" key="1">
    <source>
        <dbReference type="SAM" id="MobiDB-lite"/>
    </source>
</evidence>
<evidence type="ECO:0000313" key="5">
    <source>
        <dbReference type="Proteomes" id="UP000747110"/>
    </source>
</evidence>
<dbReference type="EMBL" id="BNCP01000093">
    <property type="protein sequence ID" value="GIL93282.1"/>
    <property type="molecule type" value="Genomic_DNA"/>
</dbReference>
<feature type="compositionally biased region" description="Low complexity" evidence="1">
    <location>
        <begin position="94"/>
        <end position="106"/>
    </location>
</feature>
<name>A0A8J4G085_9CHLO</name>
<feature type="compositionally biased region" description="Basic and acidic residues" evidence="1">
    <location>
        <begin position="8"/>
        <end position="28"/>
    </location>
</feature>
<accession>A0A8J4G085</accession>
<evidence type="ECO:0000313" key="3">
    <source>
        <dbReference type="EMBL" id="GIL93282.1"/>
    </source>
</evidence>
<gene>
    <name evidence="3" type="ORF">Vretifemale_20697</name>
    <name evidence="4" type="ORF">Vretimale_15675</name>
</gene>
<dbReference type="Proteomes" id="UP000722791">
    <property type="component" value="Unassembled WGS sequence"/>
</dbReference>
<feature type="region of interest" description="Disordered" evidence="1">
    <location>
        <begin position="1"/>
        <end position="28"/>
    </location>
</feature>
<feature type="transmembrane region" description="Helical" evidence="2">
    <location>
        <begin position="42"/>
        <end position="63"/>
    </location>
</feature>
<proteinExistence type="predicted"/>
<protein>
    <submittedName>
        <fullName evidence="3">Uncharacterized protein</fullName>
    </submittedName>
</protein>
<keyword evidence="2" id="KW-1133">Transmembrane helix</keyword>
<organism evidence="3 5">
    <name type="scientific">Volvox reticuliferus</name>
    <dbReference type="NCBI Taxonomy" id="1737510"/>
    <lineage>
        <taxon>Eukaryota</taxon>
        <taxon>Viridiplantae</taxon>
        <taxon>Chlorophyta</taxon>
        <taxon>core chlorophytes</taxon>
        <taxon>Chlorophyceae</taxon>
        <taxon>CS clade</taxon>
        <taxon>Chlamydomonadales</taxon>
        <taxon>Volvocaceae</taxon>
        <taxon>Volvox</taxon>
    </lineage>
</organism>
<reference evidence="3" key="1">
    <citation type="journal article" date="2021" name="Proc. Natl. Acad. Sci. U.S.A.">
        <title>Three genomes in the algal genus Volvox reveal the fate of a haploid sex-determining region after a transition to homothallism.</title>
        <authorList>
            <person name="Yamamoto K."/>
            <person name="Hamaji T."/>
            <person name="Kawai-Toyooka H."/>
            <person name="Matsuzaki R."/>
            <person name="Takahashi F."/>
            <person name="Nishimura Y."/>
            <person name="Kawachi M."/>
            <person name="Noguchi H."/>
            <person name="Minakuchi Y."/>
            <person name="Umen J.G."/>
            <person name="Toyoda A."/>
            <person name="Nozaki H."/>
        </authorList>
    </citation>
    <scope>NUCLEOTIDE SEQUENCE</scope>
    <source>
        <strain evidence="4">NIES-3785</strain>
        <strain evidence="3">NIES-3786</strain>
    </source>
</reference>
<dbReference type="OrthoDB" id="540531at2759"/>